<protein>
    <recommendedName>
        <fullName evidence="8">Aquaporin</fullName>
    </recommendedName>
</protein>
<keyword evidence="2 5" id="KW-0812">Transmembrane</keyword>
<dbReference type="Proteomes" id="UP000324705">
    <property type="component" value="Chromosome 3A"/>
</dbReference>
<sequence length="116" mass="12888">MPKIALGHRREASDPGCLRAVLGELVLTFLFVFVGVGSAIVGGTCGQCSSAHFNAGYIRSFRACCAQPLNQPFNIFLLLCLVGYTTRWGTHTYQLQDDTCVLPLEKWKHLREVWIS</sequence>
<evidence type="ECO:0000313" key="6">
    <source>
        <dbReference type="EMBL" id="VAH59324.1"/>
    </source>
</evidence>
<dbReference type="GO" id="GO:0016020">
    <property type="term" value="C:membrane"/>
    <property type="evidence" value="ECO:0007669"/>
    <property type="project" value="UniProtKB-SubCell"/>
</dbReference>
<accession>A0A9R0RF30</accession>
<evidence type="ECO:0000313" key="7">
    <source>
        <dbReference type="Proteomes" id="UP000324705"/>
    </source>
</evidence>
<name>A0A9R0RF30_TRITD</name>
<reference evidence="6 7" key="1">
    <citation type="submission" date="2017-09" db="EMBL/GenBank/DDBJ databases">
        <authorList>
            <consortium name="International Durum Wheat Genome Sequencing Consortium (IDWGSC)"/>
            <person name="Milanesi L."/>
        </authorList>
    </citation>
    <scope>NUCLEOTIDE SEQUENCE [LARGE SCALE GENOMIC DNA]</scope>
    <source>
        <strain evidence="7">cv. Svevo</strain>
    </source>
</reference>
<dbReference type="SUPFAM" id="SSF81338">
    <property type="entry name" value="Aquaporin-like"/>
    <property type="match status" value="1"/>
</dbReference>
<dbReference type="InterPro" id="IPR023271">
    <property type="entry name" value="Aquaporin-like"/>
</dbReference>
<gene>
    <name evidence="6" type="ORF">TRITD_3Av1G065550</name>
</gene>
<dbReference type="Gene3D" id="1.20.1080.10">
    <property type="entry name" value="Glycerol uptake facilitator protein"/>
    <property type="match status" value="1"/>
</dbReference>
<evidence type="ECO:0008006" key="8">
    <source>
        <dbReference type="Google" id="ProtNLM"/>
    </source>
</evidence>
<dbReference type="AlphaFoldDB" id="A0A9R0RF30"/>
<evidence type="ECO:0000256" key="2">
    <source>
        <dbReference type="ARBA" id="ARBA00022692"/>
    </source>
</evidence>
<proteinExistence type="predicted"/>
<evidence type="ECO:0000256" key="4">
    <source>
        <dbReference type="ARBA" id="ARBA00023136"/>
    </source>
</evidence>
<feature type="transmembrane region" description="Helical" evidence="5">
    <location>
        <begin position="21"/>
        <end position="41"/>
    </location>
</feature>
<keyword evidence="3 5" id="KW-1133">Transmembrane helix</keyword>
<keyword evidence="7" id="KW-1185">Reference proteome</keyword>
<dbReference type="EMBL" id="LT934115">
    <property type="protein sequence ID" value="VAH59324.1"/>
    <property type="molecule type" value="Genomic_DNA"/>
</dbReference>
<evidence type="ECO:0000256" key="3">
    <source>
        <dbReference type="ARBA" id="ARBA00022989"/>
    </source>
</evidence>
<comment type="subcellular location">
    <subcellularLocation>
        <location evidence="1">Membrane</location>
        <topology evidence="1">Multi-pass membrane protein</topology>
    </subcellularLocation>
</comment>
<keyword evidence="4 5" id="KW-0472">Membrane</keyword>
<dbReference type="Gramene" id="TRITD3Av1G065550.1">
    <property type="protein sequence ID" value="TRITD3Av1G065550.1"/>
    <property type="gene ID" value="TRITD3Av1G065550"/>
</dbReference>
<evidence type="ECO:0000256" key="5">
    <source>
        <dbReference type="SAM" id="Phobius"/>
    </source>
</evidence>
<organism evidence="6 7">
    <name type="scientific">Triticum turgidum subsp. durum</name>
    <name type="common">Durum wheat</name>
    <name type="synonym">Triticum durum</name>
    <dbReference type="NCBI Taxonomy" id="4567"/>
    <lineage>
        <taxon>Eukaryota</taxon>
        <taxon>Viridiplantae</taxon>
        <taxon>Streptophyta</taxon>
        <taxon>Embryophyta</taxon>
        <taxon>Tracheophyta</taxon>
        <taxon>Spermatophyta</taxon>
        <taxon>Magnoliopsida</taxon>
        <taxon>Liliopsida</taxon>
        <taxon>Poales</taxon>
        <taxon>Poaceae</taxon>
        <taxon>BOP clade</taxon>
        <taxon>Pooideae</taxon>
        <taxon>Triticodae</taxon>
        <taxon>Triticeae</taxon>
        <taxon>Triticinae</taxon>
        <taxon>Triticum</taxon>
    </lineage>
</organism>
<evidence type="ECO:0000256" key="1">
    <source>
        <dbReference type="ARBA" id="ARBA00004141"/>
    </source>
</evidence>